<evidence type="ECO:0000256" key="7">
    <source>
        <dbReference type="SAM" id="Coils"/>
    </source>
</evidence>
<keyword evidence="5" id="KW-0597">Phosphoprotein</keyword>
<evidence type="ECO:0000256" key="8">
    <source>
        <dbReference type="SAM" id="MobiDB-lite"/>
    </source>
</evidence>
<feature type="region of interest" description="Disordered" evidence="8">
    <location>
        <begin position="445"/>
        <end position="513"/>
    </location>
</feature>
<comment type="caution">
    <text evidence="10">The sequence shown here is derived from an EMBL/GenBank/DDBJ whole genome shotgun (WGS) entry which is preliminary data.</text>
</comment>
<keyword evidence="6" id="KW-0446">Lipid-binding</keyword>
<evidence type="ECO:0000256" key="2">
    <source>
        <dbReference type="ARBA" id="ARBA00004496"/>
    </source>
</evidence>
<dbReference type="GO" id="GO:0030276">
    <property type="term" value="F:clathrin binding"/>
    <property type="evidence" value="ECO:0007669"/>
    <property type="project" value="TreeGrafter"/>
</dbReference>
<evidence type="ECO:0000256" key="4">
    <source>
        <dbReference type="ARBA" id="ARBA00022490"/>
    </source>
</evidence>
<dbReference type="SMART" id="SM00273">
    <property type="entry name" value="ENTH"/>
    <property type="match status" value="1"/>
</dbReference>
<proteinExistence type="inferred from homology"/>
<dbReference type="GO" id="GO:0005543">
    <property type="term" value="F:phospholipid binding"/>
    <property type="evidence" value="ECO:0007669"/>
    <property type="project" value="TreeGrafter"/>
</dbReference>
<evidence type="ECO:0000313" key="11">
    <source>
        <dbReference type="Proteomes" id="UP000253472"/>
    </source>
</evidence>
<dbReference type="Pfam" id="PF01417">
    <property type="entry name" value="ENTH"/>
    <property type="match status" value="1"/>
</dbReference>
<keyword evidence="11" id="KW-1185">Reference proteome</keyword>
<dbReference type="Proteomes" id="UP000253472">
    <property type="component" value="Unassembled WGS sequence"/>
</dbReference>
<comment type="subcellular location">
    <subcellularLocation>
        <location evidence="2">Cytoplasm</location>
    </subcellularLocation>
    <subcellularLocation>
        <location evidence="1">Membrane</location>
        <topology evidence="1">Peripheral membrane protein</topology>
    </subcellularLocation>
</comment>
<dbReference type="AlphaFoldDB" id="A0A367XNP7"/>
<dbReference type="PROSITE" id="PS50330">
    <property type="entry name" value="UIM"/>
    <property type="match status" value="2"/>
</dbReference>
<feature type="region of interest" description="Disordered" evidence="8">
    <location>
        <begin position="308"/>
        <end position="388"/>
    </location>
</feature>
<evidence type="ECO:0000313" key="10">
    <source>
        <dbReference type="EMBL" id="RCK54790.1"/>
    </source>
</evidence>
<evidence type="ECO:0000256" key="1">
    <source>
        <dbReference type="ARBA" id="ARBA00004170"/>
    </source>
</evidence>
<evidence type="ECO:0000256" key="5">
    <source>
        <dbReference type="ARBA" id="ARBA00022553"/>
    </source>
</evidence>
<dbReference type="SUPFAM" id="SSF48464">
    <property type="entry name" value="ENTH/VHS domain"/>
    <property type="match status" value="1"/>
</dbReference>
<dbReference type="GO" id="GO:0005768">
    <property type="term" value="C:endosome"/>
    <property type="evidence" value="ECO:0007669"/>
    <property type="project" value="TreeGrafter"/>
</dbReference>
<dbReference type="STRING" id="5486.A0A367XNP7"/>
<dbReference type="GO" id="GO:0006897">
    <property type="term" value="P:endocytosis"/>
    <property type="evidence" value="ECO:0007669"/>
    <property type="project" value="TreeGrafter"/>
</dbReference>
<dbReference type="Gene3D" id="1.25.40.90">
    <property type="match status" value="2"/>
</dbReference>
<feature type="compositionally biased region" description="Low complexity" evidence="8">
    <location>
        <begin position="317"/>
        <end position="328"/>
    </location>
</feature>
<feature type="compositionally biased region" description="Basic and acidic residues" evidence="8">
    <location>
        <begin position="180"/>
        <end position="190"/>
    </location>
</feature>
<protein>
    <submittedName>
        <fullName evidence="10">Epsin-3</fullName>
    </submittedName>
</protein>
<dbReference type="SMART" id="SM00726">
    <property type="entry name" value="UIM"/>
    <property type="match status" value="2"/>
</dbReference>
<evidence type="ECO:0000256" key="6">
    <source>
        <dbReference type="ARBA" id="ARBA00023121"/>
    </source>
</evidence>
<name>A0A367XNP7_9ASCO</name>
<dbReference type="PROSITE" id="PS50942">
    <property type="entry name" value="ENTH"/>
    <property type="match status" value="1"/>
</dbReference>
<dbReference type="PANTHER" id="PTHR12276">
    <property type="entry name" value="EPSIN/ENT-RELATED"/>
    <property type="match status" value="1"/>
</dbReference>
<feature type="domain" description="ENTH" evidence="9">
    <location>
        <begin position="10"/>
        <end position="144"/>
    </location>
</feature>
<dbReference type="OrthoDB" id="4033880at2759"/>
<keyword evidence="7" id="KW-0175">Coiled coil</keyword>
<feature type="compositionally biased region" description="Low complexity" evidence="8">
    <location>
        <begin position="363"/>
        <end position="374"/>
    </location>
</feature>
<dbReference type="GO" id="GO:0005886">
    <property type="term" value="C:plasma membrane"/>
    <property type="evidence" value="ECO:0007669"/>
    <property type="project" value="TreeGrafter"/>
</dbReference>
<evidence type="ECO:0000259" key="9">
    <source>
        <dbReference type="PROSITE" id="PS50942"/>
    </source>
</evidence>
<organism evidence="10 11">
    <name type="scientific">Candida viswanathii</name>
    <dbReference type="NCBI Taxonomy" id="5486"/>
    <lineage>
        <taxon>Eukaryota</taxon>
        <taxon>Fungi</taxon>
        <taxon>Dikarya</taxon>
        <taxon>Ascomycota</taxon>
        <taxon>Saccharomycotina</taxon>
        <taxon>Pichiomycetes</taxon>
        <taxon>Debaryomycetaceae</taxon>
        <taxon>Candida/Lodderomyces clade</taxon>
        <taxon>Candida</taxon>
    </lineage>
</organism>
<accession>A0A367XNP7</accession>
<gene>
    <name evidence="10" type="primary">EPN3</name>
    <name evidence="10" type="ORF">Cantr_03723</name>
</gene>
<dbReference type="InterPro" id="IPR003903">
    <property type="entry name" value="UIM_dom"/>
</dbReference>
<evidence type="ECO:0000256" key="3">
    <source>
        <dbReference type="ARBA" id="ARBA00010130"/>
    </source>
</evidence>
<dbReference type="InterPro" id="IPR008942">
    <property type="entry name" value="ENTH_VHS"/>
</dbReference>
<dbReference type="InterPro" id="IPR013809">
    <property type="entry name" value="ENTH"/>
</dbReference>
<dbReference type="GO" id="GO:0007015">
    <property type="term" value="P:actin filament organization"/>
    <property type="evidence" value="ECO:0007669"/>
    <property type="project" value="TreeGrafter"/>
</dbReference>
<feature type="region of interest" description="Disordered" evidence="8">
    <location>
        <begin position="124"/>
        <end position="196"/>
    </location>
</feature>
<feature type="compositionally biased region" description="Polar residues" evidence="8">
    <location>
        <begin position="329"/>
        <end position="354"/>
    </location>
</feature>
<feature type="compositionally biased region" description="Basic and acidic residues" evidence="8">
    <location>
        <begin position="145"/>
        <end position="172"/>
    </location>
</feature>
<feature type="compositionally biased region" description="Polar residues" evidence="8">
    <location>
        <begin position="375"/>
        <end position="387"/>
    </location>
</feature>
<feature type="compositionally biased region" description="Low complexity" evidence="8">
    <location>
        <begin position="459"/>
        <end position="475"/>
    </location>
</feature>
<feature type="coiled-coil region" evidence="7">
    <location>
        <begin position="198"/>
        <end position="225"/>
    </location>
</feature>
<dbReference type="GO" id="GO:0030125">
    <property type="term" value="C:clathrin vesicle coat"/>
    <property type="evidence" value="ECO:0007669"/>
    <property type="project" value="TreeGrafter"/>
</dbReference>
<reference evidence="10 11" key="1">
    <citation type="submission" date="2018-06" db="EMBL/GenBank/DDBJ databases">
        <title>Whole genome sequencing of Candida tropicalis (genome annotated by CSBL at Korea University).</title>
        <authorList>
            <person name="Ahn J."/>
        </authorList>
    </citation>
    <scope>NUCLEOTIDE SEQUENCE [LARGE SCALE GENOMIC DNA]</scope>
    <source>
        <strain evidence="10 11">ATCC 20962</strain>
    </source>
</reference>
<keyword evidence="4" id="KW-0963">Cytoplasm</keyword>
<feature type="compositionally biased region" description="Low complexity" evidence="8">
    <location>
        <begin position="491"/>
        <end position="513"/>
    </location>
</feature>
<dbReference type="EMBL" id="QLNQ01000030">
    <property type="protein sequence ID" value="RCK54790.1"/>
    <property type="molecule type" value="Genomic_DNA"/>
</dbReference>
<dbReference type="PANTHER" id="PTHR12276:SF110">
    <property type="entry name" value="EPSIN-1-RELATED"/>
    <property type="match status" value="1"/>
</dbReference>
<sequence length="513" mass="58816">MSKIVRSIKNVAGGYSSSQKVVRNATSNDPTGPTTFDMEEIASFTYQGQTEFMEVMDMLDRRLNDKGKNWRHIAKSLTVLDYLVRYGEFIHLDEENHDQGAIIRVKAKELVTLLRDDEMLRQERERAKKSKRRGGYGDEDEDGFGDDRRRNRNRDRNERSRRDEPYDADLQRALELSRITAEEEQNRVREEDNDPDLEAALKLSLEEEEMRKQKQNNNLLDLNDETPAIQPQYYLATGYFQPAQEQQPQQFQQPQYYGQQQQFQQYDVFGNPIQADNGLYNQQQQQAQQQALFQQQQQAQQQAQFQPNNFTGFNYGQPQQQQEPLQPLKTGSNNPFALSSEPSNNTRTHTQSLNALAEEKHQQQAQPQFFTQPTSPLKQQNTSSSRYNDTHELNDLLTQGTGLDTFGNTGATRIPHQHTKTQNFINSSGTGYKQVETGQMRLSSNATGNPFLNTGIGYQGQQQQQQQQPVQQQQQAINPAYTGYGFGNAVPQYQQQPQNGQRNGNDGPSLIDI</sequence>
<comment type="similarity">
    <text evidence="3">Belongs to the epsin family.</text>
</comment>